<name>A0ABY7AWT0_9PSEU</name>
<accession>A0ABY7AWT0</accession>
<dbReference type="Pfam" id="PF12728">
    <property type="entry name" value="HTH_17"/>
    <property type="match status" value="1"/>
</dbReference>
<dbReference type="InterPro" id="IPR009061">
    <property type="entry name" value="DNA-bd_dom_put_sf"/>
</dbReference>
<gene>
    <name evidence="2" type="ORF">ORV05_26335</name>
</gene>
<dbReference type="InterPro" id="IPR041657">
    <property type="entry name" value="HTH_17"/>
</dbReference>
<evidence type="ECO:0000259" key="1">
    <source>
        <dbReference type="Pfam" id="PF12728"/>
    </source>
</evidence>
<dbReference type="SUPFAM" id="SSF46955">
    <property type="entry name" value="Putative DNA-binding domain"/>
    <property type="match status" value="1"/>
</dbReference>
<dbReference type="Gene3D" id="1.10.238.160">
    <property type="match status" value="1"/>
</dbReference>
<dbReference type="Proteomes" id="UP001163203">
    <property type="component" value="Chromosome"/>
</dbReference>
<protein>
    <submittedName>
        <fullName evidence="2">Helix-turn-helix domain-containing protein</fullName>
    </submittedName>
</protein>
<dbReference type="EMBL" id="CP113836">
    <property type="protein sequence ID" value="WAL64465.1"/>
    <property type="molecule type" value="Genomic_DNA"/>
</dbReference>
<evidence type="ECO:0000313" key="3">
    <source>
        <dbReference type="Proteomes" id="UP001163203"/>
    </source>
</evidence>
<feature type="domain" description="Helix-turn-helix" evidence="1">
    <location>
        <begin position="10"/>
        <end position="59"/>
    </location>
</feature>
<keyword evidence="3" id="KW-1185">Reference proteome</keyword>
<evidence type="ECO:0000313" key="2">
    <source>
        <dbReference type="EMBL" id="WAL64465.1"/>
    </source>
</evidence>
<reference evidence="2" key="1">
    <citation type="submission" date="2022-11" db="EMBL/GenBank/DDBJ databases">
        <authorList>
            <person name="Mo P."/>
        </authorList>
    </citation>
    <scope>NUCLEOTIDE SEQUENCE</scope>
    <source>
        <strain evidence="2">HUAS 11-8</strain>
    </source>
</reference>
<dbReference type="RefSeq" id="WP_268754691.1">
    <property type="nucleotide sequence ID" value="NZ_CP113836.1"/>
</dbReference>
<organism evidence="2 3">
    <name type="scientific">Amycolatopsis cynarae</name>
    <dbReference type="NCBI Taxonomy" id="2995223"/>
    <lineage>
        <taxon>Bacteria</taxon>
        <taxon>Bacillati</taxon>
        <taxon>Actinomycetota</taxon>
        <taxon>Actinomycetes</taxon>
        <taxon>Pseudonocardiales</taxon>
        <taxon>Pseudonocardiaceae</taxon>
        <taxon>Amycolatopsis</taxon>
    </lineage>
</organism>
<proteinExistence type="predicted"/>
<sequence length="68" mass="7355">MVDARPLAGIAEIAEHLGIPPSTIYDQRYRGTGVGALAIKVGKHLRWRWKDIDAWLDQQASQSAGGAA</sequence>